<gene>
    <name evidence="1" type="ORF">COY87_00020</name>
</gene>
<reference evidence="2" key="1">
    <citation type="submission" date="2017-09" db="EMBL/GenBank/DDBJ databases">
        <title>Depth-based differentiation of microbial function through sediment-hosted aquifers and enrichment of novel symbionts in the deep terrestrial subsurface.</title>
        <authorList>
            <person name="Probst A.J."/>
            <person name="Ladd B."/>
            <person name="Jarett J.K."/>
            <person name="Geller-Mcgrath D.E."/>
            <person name="Sieber C.M.K."/>
            <person name="Emerson J.B."/>
            <person name="Anantharaman K."/>
            <person name="Thomas B.C."/>
            <person name="Malmstrom R."/>
            <person name="Stieglmeier M."/>
            <person name="Klingl A."/>
            <person name="Woyke T."/>
            <person name="Ryan C.M."/>
            <person name="Banfield J.F."/>
        </authorList>
    </citation>
    <scope>NUCLEOTIDE SEQUENCE [LARGE SCALE GENOMIC DNA]</scope>
</reference>
<dbReference type="EMBL" id="PFLI01000001">
    <property type="protein sequence ID" value="PIY72617.1"/>
    <property type="molecule type" value="Genomic_DNA"/>
</dbReference>
<proteinExistence type="predicted"/>
<dbReference type="Proteomes" id="UP000229401">
    <property type="component" value="Unassembled WGS sequence"/>
</dbReference>
<comment type="caution">
    <text evidence="1">The sequence shown here is derived from an EMBL/GenBank/DDBJ whole genome shotgun (WGS) entry which is preliminary data.</text>
</comment>
<organism evidence="1 2">
    <name type="scientific">Candidatus Roizmanbacteria bacterium CG_4_10_14_0_8_um_filter_33_9</name>
    <dbReference type="NCBI Taxonomy" id="1974826"/>
    <lineage>
        <taxon>Bacteria</taxon>
        <taxon>Candidatus Roizmaniibacteriota</taxon>
    </lineage>
</organism>
<name>A0A2M7QJV6_9BACT</name>
<evidence type="ECO:0000313" key="2">
    <source>
        <dbReference type="Proteomes" id="UP000229401"/>
    </source>
</evidence>
<sequence length="385" mass="45378">MIDTIVLTLPKDMFYIFEPDRFNPSARWVMDDTGYSGSRGFIVSKQNPTPEELKNGIYKPRLSVTRRFNHTQNIERTLKIELSLPKLIYNNNFDELTEKDFDYIVDKLQTALKSMGVDIFSNLLKIAPVSAIHYSKNIPLTDGTLPFYYLKRMQEANISDILDINSTDYRVGHCVKYHTNSYEVVFYDKIEDLKKGATISNKRIIDNDNAIQIGLFNTLKQRKFFEVLRMEIRLNKRFKIKSLFNTLNIKTDLTFQSLFNEDISKKVLLHYLDFIEDRRPKILDYKTKTAFDFACDVVLSNPHISSKKALEIVGFKQISDIVSMREMKKIFSKQNSYSWNRIVKEIKKINLPKRNSPFWLIRKEIEQFKPLKLVDFESKIYNNYN</sequence>
<dbReference type="AlphaFoldDB" id="A0A2M7QJV6"/>
<accession>A0A2M7QJV6</accession>
<protein>
    <submittedName>
        <fullName evidence="1">Uncharacterized protein</fullName>
    </submittedName>
</protein>
<evidence type="ECO:0000313" key="1">
    <source>
        <dbReference type="EMBL" id="PIY72617.1"/>
    </source>
</evidence>